<evidence type="ECO:0000313" key="1">
    <source>
        <dbReference type="EMBL" id="QDU86941.1"/>
    </source>
</evidence>
<dbReference type="AlphaFoldDB" id="A0A518D644"/>
<dbReference type="OrthoDB" id="288461at2"/>
<gene>
    <name evidence="1" type="ORF">Pla175_02950</name>
</gene>
<name>A0A518D644_9BACT</name>
<accession>A0A518D644</accession>
<evidence type="ECO:0000313" key="2">
    <source>
        <dbReference type="Proteomes" id="UP000317429"/>
    </source>
</evidence>
<protein>
    <submittedName>
        <fullName evidence="1">Uncharacterized protein</fullName>
    </submittedName>
</protein>
<proteinExistence type="predicted"/>
<keyword evidence="2" id="KW-1185">Reference proteome</keyword>
<dbReference type="EMBL" id="CP036291">
    <property type="protein sequence ID" value="QDU86941.1"/>
    <property type="molecule type" value="Genomic_DNA"/>
</dbReference>
<reference evidence="1 2" key="1">
    <citation type="submission" date="2019-02" db="EMBL/GenBank/DDBJ databases">
        <title>Deep-cultivation of Planctomycetes and their phenomic and genomic characterization uncovers novel biology.</title>
        <authorList>
            <person name="Wiegand S."/>
            <person name="Jogler M."/>
            <person name="Boedeker C."/>
            <person name="Pinto D."/>
            <person name="Vollmers J."/>
            <person name="Rivas-Marin E."/>
            <person name="Kohn T."/>
            <person name="Peeters S.H."/>
            <person name="Heuer A."/>
            <person name="Rast P."/>
            <person name="Oberbeckmann S."/>
            <person name="Bunk B."/>
            <person name="Jeske O."/>
            <person name="Meyerdierks A."/>
            <person name="Storesund J.E."/>
            <person name="Kallscheuer N."/>
            <person name="Luecker S."/>
            <person name="Lage O.M."/>
            <person name="Pohl T."/>
            <person name="Merkel B.J."/>
            <person name="Hornburger P."/>
            <person name="Mueller R.-W."/>
            <person name="Bruemmer F."/>
            <person name="Labrenz M."/>
            <person name="Spormann A.M."/>
            <person name="Op den Camp H."/>
            <person name="Overmann J."/>
            <person name="Amann R."/>
            <person name="Jetten M.S.M."/>
            <person name="Mascher T."/>
            <person name="Medema M.H."/>
            <person name="Devos D.P."/>
            <person name="Kaster A.-K."/>
            <person name="Ovreas L."/>
            <person name="Rohde M."/>
            <person name="Galperin M.Y."/>
            <person name="Jogler C."/>
        </authorList>
    </citation>
    <scope>NUCLEOTIDE SEQUENCE [LARGE SCALE GENOMIC DNA]</scope>
    <source>
        <strain evidence="1 2">Pla175</strain>
    </source>
</reference>
<dbReference type="RefSeq" id="WP_145280629.1">
    <property type="nucleotide sequence ID" value="NZ_CP036291.1"/>
</dbReference>
<organism evidence="1 2">
    <name type="scientific">Pirellulimonas nuda</name>
    <dbReference type="NCBI Taxonomy" id="2528009"/>
    <lineage>
        <taxon>Bacteria</taxon>
        <taxon>Pseudomonadati</taxon>
        <taxon>Planctomycetota</taxon>
        <taxon>Planctomycetia</taxon>
        <taxon>Pirellulales</taxon>
        <taxon>Lacipirellulaceae</taxon>
        <taxon>Pirellulimonas</taxon>
    </lineage>
</organism>
<dbReference type="Proteomes" id="UP000317429">
    <property type="component" value="Chromosome"/>
</dbReference>
<sequence>MPIDWDAAGDFSGVADGLESATLEHHVDSSTTGLPSAWRRTQVEEDEREAEWQFELPSGAAAPVVDDVVIDSAAVRWTLVRVERLRAESRWRCLGRVVP</sequence>
<dbReference type="KEGG" id="pnd:Pla175_02950"/>